<keyword evidence="1" id="KW-0732">Signal</keyword>
<dbReference type="Gene3D" id="1.50.10.10">
    <property type="match status" value="1"/>
</dbReference>
<reference evidence="2" key="2">
    <citation type="submission" date="2023-04" db="EMBL/GenBank/DDBJ databases">
        <title>Paracnuella aquatica gen. nov., sp. nov., a member of the family Chitinophagaceae isolated from a hot spring.</title>
        <authorList>
            <person name="Wang C."/>
        </authorList>
    </citation>
    <scope>NUCLEOTIDE SEQUENCE</scope>
    <source>
        <strain evidence="2">LB-8</strain>
    </source>
</reference>
<dbReference type="InterPro" id="IPR008928">
    <property type="entry name" value="6-hairpin_glycosidase_sf"/>
</dbReference>
<dbReference type="EMBL" id="JAOTIF010000018">
    <property type="protein sequence ID" value="MCU7551191.1"/>
    <property type="molecule type" value="Genomic_DNA"/>
</dbReference>
<dbReference type="InterPro" id="IPR012341">
    <property type="entry name" value="6hp_glycosidase-like_sf"/>
</dbReference>
<dbReference type="SUPFAM" id="SSF48208">
    <property type="entry name" value="Six-hairpin glycosidases"/>
    <property type="match status" value="1"/>
</dbReference>
<evidence type="ECO:0000256" key="1">
    <source>
        <dbReference type="SAM" id="SignalP"/>
    </source>
</evidence>
<dbReference type="GO" id="GO:0005975">
    <property type="term" value="P:carbohydrate metabolic process"/>
    <property type="evidence" value="ECO:0007669"/>
    <property type="project" value="InterPro"/>
</dbReference>
<evidence type="ECO:0008006" key="4">
    <source>
        <dbReference type="Google" id="ProtNLM"/>
    </source>
</evidence>
<reference evidence="2" key="1">
    <citation type="submission" date="2022-09" db="EMBL/GenBank/DDBJ databases">
        <authorList>
            <person name="Yuan C."/>
            <person name="Ke Z."/>
        </authorList>
    </citation>
    <scope>NUCLEOTIDE SEQUENCE</scope>
    <source>
        <strain evidence="2">LB-8</strain>
    </source>
</reference>
<sequence length="725" mass="82202">MLSSFVKQSRWRSSAVVIALIASLSATHQSSAQTRIDRKALVERHKVVNTSPDTLGSLTVGNGKFAFTVDVTGLQTFPKEYQKGVPLGTQSEWGWNSFKDTIGYKREEALRAYNLNGRDIKYLVQNSSAGGRGKQAADWFRANPHRLQLGNLGFEILKKDGTPVSIDDLQNIHQELNPWTGEIRSQFSVEGTPVEVITYGHGTEDAVAAKVQSPLIKEGRLKVRLRFPYPTGEWADYGTNYTHTDKHTSSIQGSNATGASVRHQLQTADYSAQLNWKTKATIAQKAPHDFLITPDQSSTVFEFTCLFKPHVLQKAATVLTFESTKASSQKELLAFWTKGGAIDFSGSTDPRAAELERRIVLSQYLMKVQEAGSYPPQETGLTYNSWYGKAHLEMPYWHITHYPLWGRTEYLEKVMSWYAKVAPFAKGIAERQGFEGIRWQKVVENTGEEVPSSVGAFLIWQQPHYIYFAELIYRNKKDKATLDKYKDLVFATADFMASFAYYDKEKGRYILGKGLIPAQERFKAEDTYNPTYELVYWQWGLEAAQQWRQRLGLPRNKKWDEVLARLSPLPKQDSVYLAAESAPDSYTNPEYKTDHPSVFGAYGMLPKSNLLDTATMRRTFDLIWNTWTWPDTWGWDFPMTAMTATRLGMPDKAMDALFMPIRTNTYLKNGHNYQDNRLTLYMPGNGGLLTAIAMMVEGYDGSPTLPGIPKDGKWKVKWEGLKRMP</sequence>
<dbReference type="Proteomes" id="UP001155483">
    <property type="component" value="Unassembled WGS sequence"/>
</dbReference>
<accession>A0A9X2XYH3</accession>
<feature type="chain" id="PRO_5040843511" description="Glycoside hydrolase family 65" evidence="1">
    <location>
        <begin position="33"/>
        <end position="725"/>
    </location>
</feature>
<protein>
    <recommendedName>
        <fullName evidence="4">Glycoside hydrolase family 65</fullName>
    </recommendedName>
</protein>
<comment type="caution">
    <text evidence="2">The sequence shown here is derived from an EMBL/GenBank/DDBJ whole genome shotgun (WGS) entry which is preliminary data.</text>
</comment>
<gene>
    <name evidence="2" type="ORF">OCK74_18870</name>
</gene>
<proteinExistence type="predicted"/>
<dbReference type="RefSeq" id="WP_279298630.1">
    <property type="nucleotide sequence ID" value="NZ_JAOTIF010000018.1"/>
</dbReference>
<evidence type="ECO:0000313" key="2">
    <source>
        <dbReference type="EMBL" id="MCU7551191.1"/>
    </source>
</evidence>
<evidence type="ECO:0000313" key="3">
    <source>
        <dbReference type="Proteomes" id="UP001155483"/>
    </source>
</evidence>
<keyword evidence="3" id="KW-1185">Reference proteome</keyword>
<dbReference type="AlphaFoldDB" id="A0A9X2XYH3"/>
<name>A0A9X2XYH3_9BACT</name>
<organism evidence="2 3">
    <name type="scientific">Paraflavisolibacter caeni</name>
    <dbReference type="NCBI Taxonomy" id="2982496"/>
    <lineage>
        <taxon>Bacteria</taxon>
        <taxon>Pseudomonadati</taxon>
        <taxon>Bacteroidota</taxon>
        <taxon>Chitinophagia</taxon>
        <taxon>Chitinophagales</taxon>
        <taxon>Chitinophagaceae</taxon>
        <taxon>Paraflavisolibacter</taxon>
    </lineage>
</organism>
<feature type="signal peptide" evidence="1">
    <location>
        <begin position="1"/>
        <end position="32"/>
    </location>
</feature>